<dbReference type="SUPFAM" id="SSF82171">
    <property type="entry name" value="DPP6 N-terminal domain-like"/>
    <property type="match status" value="1"/>
</dbReference>
<comment type="caution">
    <text evidence="2">The sequence shown here is derived from an EMBL/GenBank/DDBJ whole genome shotgun (WGS) entry which is preliminary data.</text>
</comment>
<evidence type="ECO:0008006" key="4">
    <source>
        <dbReference type="Google" id="ProtNLM"/>
    </source>
</evidence>
<reference evidence="2 3" key="1">
    <citation type="submission" date="2018-10" db="EMBL/GenBank/DDBJ databases">
        <title>Genomic Encyclopedia of Archaeal and Bacterial Type Strains, Phase II (KMG-II): from individual species to whole genera.</title>
        <authorList>
            <person name="Goeker M."/>
        </authorList>
    </citation>
    <scope>NUCLEOTIDE SEQUENCE [LARGE SCALE GENOMIC DNA]</scope>
    <source>
        <strain evidence="2 3">DSM 14954</strain>
    </source>
</reference>
<dbReference type="Proteomes" id="UP000278962">
    <property type="component" value="Unassembled WGS sequence"/>
</dbReference>
<organism evidence="2 3">
    <name type="scientific">Solirubrobacter pauli</name>
    <dbReference type="NCBI Taxonomy" id="166793"/>
    <lineage>
        <taxon>Bacteria</taxon>
        <taxon>Bacillati</taxon>
        <taxon>Actinomycetota</taxon>
        <taxon>Thermoleophilia</taxon>
        <taxon>Solirubrobacterales</taxon>
        <taxon>Solirubrobacteraceae</taxon>
        <taxon>Solirubrobacter</taxon>
    </lineage>
</organism>
<evidence type="ECO:0000256" key="1">
    <source>
        <dbReference type="SAM" id="SignalP"/>
    </source>
</evidence>
<evidence type="ECO:0000313" key="2">
    <source>
        <dbReference type="EMBL" id="RKQ93411.1"/>
    </source>
</evidence>
<name>A0A660LJV0_9ACTN</name>
<gene>
    <name evidence="2" type="ORF">C8N24_3277</name>
</gene>
<dbReference type="RefSeq" id="WP_121251512.1">
    <property type="nucleotide sequence ID" value="NZ_RBIL01000001.1"/>
</dbReference>
<dbReference type="OrthoDB" id="5241342at2"/>
<evidence type="ECO:0000313" key="3">
    <source>
        <dbReference type="Proteomes" id="UP000278962"/>
    </source>
</evidence>
<proteinExistence type="predicted"/>
<dbReference type="EMBL" id="RBIL01000001">
    <property type="protein sequence ID" value="RKQ93411.1"/>
    <property type="molecule type" value="Genomic_DNA"/>
</dbReference>
<protein>
    <recommendedName>
        <fullName evidence="4">WD40 repeat protein</fullName>
    </recommendedName>
</protein>
<keyword evidence="3" id="KW-1185">Reference proteome</keyword>
<sequence>MGGSRIFLAALSAACLLALGSTPAGASTIVFQCGAAVCAVDPDTGEAPRQLAPQGRVAGVTRDGTTASWVDSSGALVKAPVTGGAPAPIGFTGSVVNQPLMSPDGSRYLWWYPGPDGFGGTNAVWVRRLTVGAAESEGVGFCSYCVISHGWLGNTAIGALPADTSRGVPSRVCTMATPAEAPAVSGTCVGVLASDARGGIGFPSANAAGTEVIAALTPGQETGIEGQIVRYSVATGAAIGDVTTGTTDTTPVFSPEGDRVAFDRGDQIVIKDLTGAGAERVLAPGVYPHWGGARTVVGPALRSTALRYRKGRIAVSLRCTGTAACKGTVRIKKGKTTVGSRAYRVAGGKSGTVTVKPSRRGARALGSRRAQTVSVELKPSAGATVKQALKLRR</sequence>
<accession>A0A660LJV0</accession>
<feature type="signal peptide" evidence="1">
    <location>
        <begin position="1"/>
        <end position="26"/>
    </location>
</feature>
<keyword evidence="1" id="KW-0732">Signal</keyword>
<dbReference type="AlphaFoldDB" id="A0A660LJV0"/>
<feature type="chain" id="PRO_5024867745" description="WD40 repeat protein" evidence="1">
    <location>
        <begin position="27"/>
        <end position="393"/>
    </location>
</feature>